<dbReference type="EMBL" id="CP045702">
    <property type="protein sequence ID" value="QNE76024.1"/>
    <property type="molecule type" value="Genomic_DNA"/>
</dbReference>
<evidence type="ECO:0000313" key="1">
    <source>
        <dbReference type="EMBL" id="QNE76024.1"/>
    </source>
</evidence>
<name>A0A7G7BL09_9ACTN</name>
<dbReference type="KEGG" id="sfiy:F0344_16580"/>
<accession>A0A7G7BL09</accession>
<dbReference type="Proteomes" id="UP000515307">
    <property type="component" value="Chromosome"/>
</dbReference>
<proteinExistence type="predicted"/>
<dbReference type="AlphaFoldDB" id="A0A7G7BL09"/>
<organism evidence="1 2">
    <name type="scientific">Streptomyces finlayi</name>
    <dbReference type="NCBI Taxonomy" id="67296"/>
    <lineage>
        <taxon>Bacteria</taxon>
        <taxon>Bacillati</taxon>
        <taxon>Actinomycetota</taxon>
        <taxon>Actinomycetes</taxon>
        <taxon>Kitasatosporales</taxon>
        <taxon>Streptomycetaceae</taxon>
        <taxon>Streptomyces</taxon>
    </lineage>
</organism>
<protein>
    <submittedName>
        <fullName evidence="1">Uncharacterized protein</fullName>
    </submittedName>
</protein>
<reference evidence="2" key="1">
    <citation type="submission" date="2019-10" db="EMBL/GenBank/DDBJ databases">
        <title>Antimicrobial potential of Antarctic Bacteria.</title>
        <authorList>
            <person name="Benaud N."/>
            <person name="Edwards R.J."/>
            <person name="Ferrari B.C."/>
        </authorList>
    </citation>
    <scope>NUCLEOTIDE SEQUENCE [LARGE SCALE GENOMIC DNA]</scope>
    <source>
        <strain evidence="2">NBSH44</strain>
    </source>
</reference>
<keyword evidence="2" id="KW-1185">Reference proteome</keyword>
<sequence length="176" mass="19159">MGSVRARTARKDRLVLLQGRRRDDHVSTIHTSAGPDLRLLVSLSAWSRPGTKPDGREIAHSPVSALPGSTEASEARMRRLADSFGGLGRAKDVVRDVGRCLHIVGHHVFLHIPGASRRMRLPSRPDWTALVARTGTAFLLLGLKPLSQSADASQLDTYLDLASATDRLLFGLARSR</sequence>
<evidence type="ECO:0000313" key="2">
    <source>
        <dbReference type="Proteomes" id="UP000515307"/>
    </source>
</evidence>
<gene>
    <name evidence="1" type="ORF">F0344_16580</name>
</gene>